<evidence type="ECO:0000313" key="9">
    <source>
        <dbReference type="EMBL" id="GHC55168.1"/>
    </source>
</evidence>
<gene>
    <name evidence="9" type="primary">flgD</name>
    <name evidence="9" type="ORF">GCM10010096_30070</name>
</gene>
<sequence>MSTVNNDRTALDPTSGAMAGIDARNKSAMAETEDRFLTMLITQLRNQDPLNPMDNAQVTTQMAQMSTVAGIQQLNTTLMAVAGQMDVSQSMQAANLIGKEVLVPGEKVALGTSSEGEKVAMPFGIDLVSGTTSTTIFIKDSSGKVVREFDEGPMQAGVYSKEWDGLDNDGLPLADGAYTVSVLASNDGTAVTASPLTHGKVDSVAYTSSGLMLDLGLAGSFSLLDIRKIM</sequence>
<evidence type="ECO:0000256" key="4">
    <source>
        <dbReference type="ARBA" id="ARBA00024746"/>
    </source>
</evidence>
<dbReference type="Gene3D" id="2.60.40.4070">
    <property type="match status" value="1"/>
</dbReference>
<dbReference type="Gene3D" id="2.30.30.910">
    <property type="match status" value="1"/>
</dbReference>
<dbReference type="Pfam" id="PF13860">
    <property type="entry name" value="FlgD_ig"/>
    <property type="match status" value="1"/>
</dbReference>
<feature type="domain" description="FlgD/Vpr Ig-like" evidence="7">
    <location>
        <begin position="120"/>
        <end position="187"/>
    </location>
</feature>
<dbReference type="AlphaFoldDB" id="A0A8H9IK28"/>
<comment type="caution">
    <text evidence="9">The sequence shown here is derived from an EMBL/GenBank/DDBJ whole genome shotgun (WGS) entry which is preliminary data.</text>
</comment>
<dbReference type="Pfam" id="PF03963">
    <property type="entry name" value="FlgD"/>
    <property type="match status" value="1"/>
</dbReference>
<dbReference type="RefSeq" id="WP_189393395.1">
    <property type="nucleotide sequence ID" value="NZ_BMZN01000004.1"/>
</dbReference>
<comment type="similarity">
    <text evidence="1 5">Belongs to the FlgD family.</text>
</comment>
<protein>
    <recommendedName>
        <fullName evidence="2 5">Basal-body rod modification protein FlgD</fullName>
    </recommendedName>
</protein>
<evidence type="ECO:0000256" key="2">
    <source>
        <dbReference type="ARBA" id="ARBA00016013"/>
    </source>
</evidence>
<keyword evidence="10" id="KW-1185">Reference proteome</keyword>
<organism evidence="9 10">
    <name type="scientific">Alcaligenes pakistanensis</name>
    <dbReference type="NCBI Taxonomy" id="1482717"/>
    <lineage>
        <taxon>Bacteria</taxon>
        <taxon>Pseudomonadati</taxon>
        <taxon>Pseudomonadota</taxon>
        <taxon>Betaproteobacteria</taxon>
        <taxon>Burkholderiales</taxon>
        <taxon>Alcaligenaceae</taxon>
        <taxon>Alcaligenes</taxon>
    </lineage>
</organism>
<proteinExistence type="inferred from homology"/>
<evidence type="ECO:0000259" key="8">
    <source>
        <dbReference type="Pfam" id="PF13861"/>
    </source>
</evidence>
<dbReference type="EMBL" id="BMZN01000004">
    <property type="protein sequence ID" value="GHC55168.1"/>
    <property type="molecule type" value="Genomic_DNA"/>
</dbReference>
<evidence type="ECO:0000256" key="6">
    <source>
        <dbReference type="SAM" id="MobiDB-lite"/>
    </source>
</evidence>
<name>A0A8H9IK28_9BURK</name>
<dbReference type="GO" id="GO:0044781">
    <property type="term" value="P:bacterial-type flagellum organization"/>
    <property type="evidence" value="ECO:0007669"/>
    <property type="project" value="UniProtKB-UniRule"/>
</dbReference>
<keyword evidence="3 5" id="KW-1005">Bacterial flagellum biogenesis</keyword>
<dbReference type="Pfam" id="PF13861">
    <property type="entry name" value="FLgD_tudor"/>
    <property type="match status" value="1"/>
</dbReference>
<accession>A0A8H9IK28</accession>
<evidence type="ECO:0000256" key="3">
    <source>
        <dbReference type="ARBA" id="ARBA00022795"/>
    </source>
</evidence>
<dbReference type="Proteomes" id="UP000608923">
    <property type="component" value="Unassembled WGS sequence"/>
</dbReference>
<reference evidence="10" key="1">
    <citation type="journal article" date="2019" name="Int. J. Syst. Evol. Microbiol.">
        <title>The Global Catalogue of Microorganisms (GCM) 10K type strain sequencing project: providing services to taxonomists for standard genome sequencing and annotation.</title>
        <authorList>
            <consortium name="The Broad Institute Genomics Platform"/>
            <consortium name="The Broad Institute Genome Sequencing Center for Infectious Disease"/>
            <person name="Wu L."/>
            <person name="Ma J."/>
        </authorList>
    </citation>
    <scope>NUCLEOTIDE SEQUENCE [LARGE SCALE GENOMIC DNA]</scope>
    <source>
        <strain evidence="10">KCTC 42083</strain>
    </source>
</reference>
<evidence type="ECO:0000259" key="7">
    <source>
        <dbReference type="Pfam" id="PF13860"/>
    </source>
</evidence>
<evidence type="ECO:0000256" key="5">
    <source>
        <dbReference type="RuleBase" id="RU362076"/>
    </source>
</evidence>
<evidence type="ECO:0000256" key="1">
    <source>
        <dbReference type="ARBA" id="ARBA00010577"/>
    </source>
</evidence>
<feature type="domain" description="FlgD Tudor-like" evidence="8">
    <location>
        <begin position="88"/>
        <end position="227"/>
    </location>
</feature>
<dbReference type="InterPro" id="IPR005648">
    <property type="entry name" value="FlgD"/>
</dbReference>
<dbReference type="InterPro" id="IPR025963">
    <property type="entry name" value="FLgD_Tudor"/>
</dbReference>
<comment type="function">
    <text evidence="4 5">Required for flagellar hook formation. May act as a scaffolding protein.</text>
</comment>
<evidence type="ECO:0000313" key="10">
    <source>
        <dbReference type="Proteomes" id="UP000608923"/>
    </source>
</evidence>
<dbReference type="InterPro" id="IPR025965">
    <property type="entry name" value="FlgD/Vpr_Ig-like"/>
</dbReference>
<feature type="region of interest" description="Disordered" evidence="6">
    <location>
        <begin position="1"/>
        <end position="24"/>
    </location>
</feature>